<dbReference type="Gene3D" id="3.20.20.10">
    <property type="entry name" value="Alanine racemase"/>
    <property type="match status" value="1"/>
</dbReference>
<evidence type="ECO:0000256" key="1">
    <source>
        <dbReference type="ARBA" id="ARBA00001933"/>
    </source>
</evidence>
<comment type="similarity">
    <text evidence="4">Belongs to the alanine racemase family.</text>
</comment>
<evidence type="ECO:0000259" key="5">
    <source>
        <dbReference type="SMART" id="SM01005"/>
    </source>
</evidence>
<dbReference type="SUPFAM" id="SSF51419">
    <property type="entry name" value="PLP-binding barrel"/>
    <property type="match status" value="1"/>
</dbReference>
<keyword evidence="7" id="KW-1185">Reference proteome</keyword>
<dbReference type="InterPro" id="IPR001608">
    <property type="entry name" value="Ala_racemase_N"/>
</dbReference>
<dbReference type="Pfam" id="PF01168">
    <property type="entry name" value="Ala_racemase_N"/>
    <property type="match status" value="1"/>
</dbReference>
<dbReference type="PANTHER" id="PTHR30511">
    <property type="entry name" value="ALANINE RACEMASE"/>
    <property type="match status" value="1"/>
</dbReference>
<comment type="function">
    <text evidence="4">Catalyzes the interconversion of L-alanine and D-alanine. May also act on other amino acids.</text>
</comment>
<accession>A0ABQ0AAK7</accession>
<evidence type="ECO:0000256" key="2">
    <source>
        <dbReference type="ARBA" id="ARBA00022898"/>
    </source>
</evidence>
<feature type="domain" description="Alanine racemase C-terminal" evidence="5">
    <location>
        <begin position="232"/>
        <end position="363"/>
    </location>
</feature>
<dbReference type="InterPro" id="IPR000821">
    <property type="entry name" value="Ala_racemase"/>
</dbReference>
<gene>
    <name evidence="6" type="primary">alr</name>
    <name evidence="6" type="ORF">NBRC116591_24980</name>
</gene>
<dbReference type="InterPro" id="IPR020622">
    <property type="entry name" value="Ala_racemase_pyridoxalP-BS"/>
</dbReference>
<reference evidence="6 7" key="1">
    <citation type="submission" date="2024-04" db="EMBL/GenBank/DDBJ databases">
        <title>Draft genome sequence of Sessilibacter corallicola NBRC 116591.</title>
        <authorList>
            <person name="Miyakawa T."/>
            <person name="Kusuya Y."/>
            <person name="Miura T."/>
        </authorList>
    </citation>
    <scope>NUCLEOTIDE SEQUENCE [LARGE SCALE GENOMIC DNA]</scope>
    <source>
        <strain evidence="6 7">KU-00831-HH</strain>
    </source>
</reference>
<evidence type="ECO:0000313" key="6">
    <source>
        <dbReference type="EMBL" id="GAA6168687.1"/>
    </source>
</evidence>
<name>A0ABQ0AAK7_9GAMM</name>
<dbReference type="HAMAP" id="MF_01201">
    <property type="entry name" value="Ala_racemase"/>
    <property type="match status" value="1"/>
</dbReference>
<dbReference type="Proteomes" id="UP001465153">
    <property type="component" value="Unassembled WGS sequence"/>
</dbReference>
<comment type="cofactor">
    <cofactor evidence="1 4">
        <name>pyridoxal 5'-phosphate</name>
        <dbReference type="ChEBI" id="CHEBI:597326"/>
    </cofactor>
</comment>
<dbReference type="SMART" id="SM01005">
    <property type="entry name" value="Ala_racemase_C"/>
    <property type="match status" value="1"/>
</dbReference>
<dbReference type="EMBL" id="BAABWN010000008">
    <property type="protein sequence ID" value="GAA6168687.1"/>
    <property type="molecule type" value="Genomic_DNA"/>
</dbReference>
<sequence>MTPELTINLDALVSNWRTINSLSKTAVAGAVVKANAYGLGLKEVSLALFNAGCKSFFVATLDEAVEFRKFLDADADIFVFSGCHPGESETFERLNITPVLNSLFQIDHWAKRENNKPCALMLDTGMNRLGLSKDDLDVFLSGDYHRLNLQYVLSHLACADEPEHAQSPLQLTKFQNALSLIKTEFPDVVASLSNSAGALLDGKYHFDLMRPGVVLYGGFPDPKVKVGNLQNVVELSLPIIQVRKLTEDQSVGYGASEVALKGTYLATVRVGYADGIFRCAQGKLTGMLKGELVPLVGRVSMDYCVFDITGLVNKGLSVRELESGGKVQLINSEQTINDLALMENTISYEVLTSLGNRYKKTYRGSCYE</sequence>
<dbReference type="EC" id="5.1.1.1" evidence="4"/>
<organism evidence="6 7">
    <name type="scientific">Sessilibacter corallicola</name>
    <dbReference type="NCBI Taxonomy" id="2904075"/>
    <lineage>
        <taxon>Bacteria</taxon>
        <taxon>Pseudomonadati</taxon>
        <taxon>Pseudomonadota</taxon>
        <taxon>Gammaproteobacteria</taxon>
        <taxon>Cellvibrionales</taxon>
        <taxon>Cellvibrionaceae</taxon>
        <taxon>Sessilibacter</taxon>
    </lineage>
</organism>
<dbReference type="PROSITE" id="PS00395">
    <property type="entry name" value="ALANINE_RACEMASE"/>
    <property type="match status" value="1"/>
</dbReference>
<dbReference type="SUPFAM" id="SSF50621">
    <property type="entry name" value="Alanine racemase C-terminal domain-like"/>
    <property type="match status" value="1"/>
</dbReference>
<keyword evidence="3 4" id="KW-0413">Isomerase</keyword>
<dbReference type="Pfam" id="PF00842">
    <property type="entry name" value="Ala_racemase_C"/>
    <property type="match status" value="1"/>
</dbReference>
<feature type="binding site" evidence="4">
    <location>
        <position position="128"/>
    </location>
    <ligand>
        <name>substrate</name>
    </ligand>
</feature>
<evidence type="ECO:0000256" key="4">
    <source>
        <dbReference type="HAMAP-Rule" id="MF_01201"/>
    </source>
</evidence>
<keyword evidence="2 4" id="KW-0663">Pyridoxal phosphate</keyword>
<proteinExistence type="inferred from homology"/>
<feature type="active site" description="Proton acceptor; specific for L-alanine" evidence="4">
    <location>
        <position position="253"/>
    </location>
</feature>
<dbReference type="InterPro" id="IPR009006">
    <property type="entry name" value="Ala_racemase/Decarboxylase_C"/>
</dbReference>
<comment type="catalytic activity">
    <reaction evidence="4">
        <text>L-alanine = D-alanine</text>
        <dbReference type="Rhea" id="RHEA:20249"/>
        <dbReference type="ChEBI" id="CHEBI:57416"/>
        <dbReference type="ChEBI" id="CHEBI:57972"/>
        <dbReference type="EC" id="5.1.1.1"/>
    </reaction>
</comment>
<dbReference type="PRINTS" id="PR00992">
    <property type="entry name" value="ALARACEMASE"/>
</dbReference>
<protein>
    <recommendedName>
        <fullName evidence="4">Alanine racemase</fullName>
        <ecNumber evidence="4">5.1.1.1</ecNumber>
    </recommendedName>
</protein>
<dbReference type="RefSeq" id="WP_353303443.1">
    <property type="nucleotide sequence ID" value="NZ_BAABWN010000008.1"/>
</dbReference>
<dbReference type="NCBIfam" id="TIGR00492">
    <property type="entry name" value="alr"/>
    <property type="match status" value="1"/>
</dbReference>
<dbReference type="Gene3D" id="2.40.37.10">
    <property type="entry name" value="Lyase, Ornithine Decarboxylase, Chain A, domain 1"/>
    <property type="match status" value="1"/>
</dbReference>
<dbReference type="InterPro" id="IPR011079">
    <property type="entry name" value="Ala_racemase_C"/>
</dbReference>
<comment type="caution">
    <text evidence="6">The sequence shown here is derived from an EMBL/GenBank/DDBJ whole genome shotgun (WGS) entry which is preliminary data.</text>
</comment>
<evidence type="ECO:0000313" key="7">
    <source>
        <dbReference type="Proteomes" id="UP001465153"/>
    </source>
</evidence>
<evidence type="ECO:0000256" key="3">
    <source>
        <dbReference type="ARBA" id="ARBA00023235"/>
    </source>
</evidence>
<feature type="binding site" evidence="4">
    <location>
        <position position="301"/>
    </location>
    <ligand>
        <name>substrate</name>
    </ligand>
</feature>
<dbReference type="PANTHER" id="PTHR30511:SF0">
    <property type="entry name" value="ALANINE RACEMASE, CATABOLIC-RELATED"/>
    <property type="match status" value="1"/>
</dbReference>
<comment type="pathway">
    <text evidence="4">Amino-acid biosynthesis; D-alanine biosynthesis; D-alanine from L-alanine: step 1/1.</text>
</comment>
<dbReference type="CDD" id="cd00430">
    <property type="entry name" value="PLPDE_III_AR"/>
    <property type="match status" value="1"/>
</dbReference>
<feature type="modified residue" description="N6-(pyridoxal phosphate)lysine" evidence="4">
    <location>
        <position position="33"/>
    </location>
</feature>
<dbReference type="InterPro" id="IPR029066">
    <property type="entry name" value="PLP-binding_barrel"/>
</dbReference>
<feature type="active site" description="Proton acceptor; specific for D-alanine" evidence="4">
    <location>
        <position position="33"/>
    </location>
</feature>